<feature type="transmembrane region" description="Helical" evidence="1">
    <location>
        <begin position="137"/>
        <end position="167"/>
    </location>
</feature>
<keyword evidence="1" id="KW-1133">Transmembrane helix</keyword>
<gene>
    <name evidence="2" type="ORF">ACH47X_25460</name>
</gene>
<keyword evidence="1" id="KW-0812">Transmembrane</keyword>
<feature type="transmembrane region" description="Helical" evidence="1">
    <location>
        <begin position="210"/>
        <end position="229"/>
    </location>
</feature>
<proteinExistence type="predicted"/>
<keyword evidence="1" id="KW-0472">Membrane</keyword>
<evidence type="ECO:0000313" key="2">
    <source>
        <dbReference type="EMBL" id="MFI2490285.1"/>
    </source>
</evidence>
<protein>
    <recommendedName>
        <fullName evidence="4">DUF2029 domain-containing protein</fullName>
    </recommendedName>
</protein>
<feature type="transmembrane region" description="Helical" evidence="1">
    <location>
        <begin position="293"/>
        <end position="310"/>
    </location>
</feature>
<evidence type="ECO:0000313" key="3">
    <source>
        <dbReference type="Proteomes" id="UP001611580"/>
    </source>
</evidence>
<feature type="transmembrane region" description="Helical" evidence="1">
    <location>
        <begin position="317"/>
        <end position="335"/>
    </location>
</feature>
<evidence type="ECO:0000256" key="1">
    <source>
        <dbReference type="SAM" id="Phobius"/>
    </source>
</evidence>
<sequence length="436" mass="46720">MWPVPSPSDLSTTPKAVDLLRSATRVFSSWPALWVGFVLAHAWIIFQAWVFGGQILGDVNLYEWWVRNGMNTGSWPVLDYAWVYPLGALGPMTIPALFTESTVGYDWWWMGMVTAANAGAVALLGRAKPHGRAASWYWLFFLVMLGPIWIGRLDGLLAPIILVALLIAVPRPALAMALATVGAWIKIAPGAVALALAATASNLRAFVRNVVLPGAAVCAVVVGLAFAGGGQANVLDVFGEQGDRQLQVEAVAATPFTVARIWDPSIKVEYDDVIYTYEVLGGGADLTAQMLDVALPVAALLIAALIWWAARRRPERVGDILLVGAAAELLALIVFNKVGSPQFIAWIGPPVAAAIALGSRSQGTKRTWFVPAVGTLIVARLTMELYPLRYGEFLGGWWFATSVGALRNALLVALLAGALVRLSQLAFARRVPTVTS</sequence>
<comment type="caution">
    <text evidence="2">The sequence shown here is derived from an EMBL/GenBank/DDBJ whole genome shotgun (WGS) entry which is preliminary data.</text>
</comment>
<feature type="transmembrane region" description="Helical" evidence="1">
    <location>
        <begin position="366"/>
        <end position="383"/>
    </location>
</feature>
<dbReference type="RefSeq" id="WP_397408032.1">
    <property type="nucleotide sequence ID" value="NZ_JBIRYI010000023.1"/>
</dbReference>
<keyword evidence="3" id="KW-1185">Reference proteome</keyword>
<organism evidence="2 3">
    <name type="scientific">Promicromonospora kroppenstedtii</name>
    <dbReference type="NCBI Taxonomy" id="440482"/>
    <lineage>
        <taxon>Bacteria</taxon>
        <taxon>Bacillati</taxon>
        <taxon>Actinomycetota</taxon>
        <taxon>Actinomycetes</taxon>
        <taxon>Micrococcales</taxon>
        <taxon>Promicromonosporaceae</taxon>
        <taxon>Promicromonospora</taxon>
    </lineage>
</organism>
<feature type="transmembrane region" description="Helical" evidence="1">
    <location>
        <begin position="32"/>
        <end position="56"/>
    </location>
</feature>
<feature type="transmembrane region" description="Helical" evidence="1">
    <location>
        <begin position="341"/>
        <end position="359"/>
    </location>
</feature>
<dbReference type="EMBL" id="JBIRYI010000023">
    <property type="protein sequence ID" value="MFI2490285.1"/>
    <property type="molecule type" value="Genomic_DNA"/>
</dbReference>
<feature type="transmembrane region" description="Helical" evidence="1">
    <location>
        <begin position="173"/>
        <end position="198"/>
    </location>
</feature>
<feature type="transmembrane region" description="Helical" evidence="1">
    <location>
        <begin position="395"/>
        <end position="420"/>
    </location>
</feature>
<name>A0ABW7XRV3_9MICO</name>
<accession>A0ABW7XRV3</accession>
<evidence type="ECO:0008006" key="4">
    <source>
        <dbReference type="Google" id="ProtNLM"/>
    </source>
</evidence>
<feature type="transmembrane region" description="Helical" evidence="1">
    <location>
        <begin position="77"/>
        <end position="95"/>
    </location>
</feature>
<feature type="transmembrane region" description="Helical" evidence="1">
    <location>
        <begin position="107"/>
        <end position="125"/>
    </location>
</feature>
<reference evidence="2 3" key="1">
    <citation type="submission" date="2024-10" db="EMBL/GenBank/DDBJ databases">
        <title>The Natural Products Discovery Center: Release of the First 8490 Sequenced Strains for Exploring Actinobacteria Biosynthetic Diversity.</title>
        <authorList>
            <person name="Kalkreuter E."/>
            <person name="Kautsar S.A."/>
            <person name="Yang D."/>
            <person name="Bader C.D."/>
            <person name="Teijaro C.N."/>
            <person name="Fluegel L."/>
            <person name="Davis C.M."/>
            <person name="Simpson J.R."/>
            <person name="Lauterbach L."/>
            <person name="Steele A.D."/>
            <person name="Gui C."/>
            <person name="Meng S."/>
            <person name="Li G."/>
            <person name="Viehrig K."/>
            <person name="Ye F."/>
            <person name="Su P."/>
            <person name="Kiefer A.F."/>
            <person name="Nichols A."/>
            <person name="Cepeda A.J."/>
            <person name="Yan W."/>
            <person name="Fan B."/>
            <person name="Jiang Y."/>
            <person name="Adhikari A."/>
            <person name="Zheng C.-J."/>
            <person name="Schuster L."/>
            <person name="Cowan T.M."/>
            <person name="Smanski M.J."/>
            <person name="Chevrette M.G."/>
            <person name="De Carvalho L.P.S."/>
            <person name="Shen B."/>
        </authorList>
    </citation>
    <scope>NUCLEOTIDE SEQUENCE [LARGE SCALE GENOMIC DNA]</scope>
    <source>
        <strain evidence="2 3">NPDC019481</strain>
    </source>
</reference>
<dbReference type="Proteomes" id="UP001611580">
    <property type="component" value="Unassembled WGS sequence"/>
</dbReference>